<dbReference type="EMBL" id="KV748843">
    <property type="protein sequence ID" value="OCL12695.1"/>
    <property type="molecule type" value="Genomic_DNA"/>
</dbReference>
<evidence type="ECO:0000313" key="2">
    <source>
        <dbReference type="Proteomes" id="UP000250140"/>
    </source>
</evidence>
<dbReference type="Pfam" id="PF12929">
    <property type="entry name" value="Mid1"/>
    <property type="match status" value="1"/>
</dbReference>
<dbReference type="GO" id="GO:0005262">
    <property type="term" value="F:calcium channel activity"/>
    <property type="evidence" value="ECO:0007669"/>
    <property type="project" value="InterPro"/>
</dbReference>
<dbReference type="Proteomes" id="UP000250140">
    <property type="component" value="Unassembled WGS sequence"/>
</dbReference>
<accession>A0A8E2JWX3</accession>
<sequence>MQFPKLTPLQSRFAASLVASAILVIVYLTLSPHHFAYAAELDSLLQDDHNHHRLDALLHAKLLEELDLDGDEGGSGEEHVGYEAEFIGVSRDIIGRAEAGVDALFNNVVNQMDIDPGLTHNYVFSKEQVFGNHTDPGAGLPSALESRSISLDEHKTFLLEPEELAEDEFGEEDEGRYMRRLASRQAQQTVYISINTCQQPVPNGTVSGDPPQLTLYVSTSESNQKPGPDSTNGLATEPIPLQGGFANYTFNATGDVYIGVSAPTLPSNFSGNWHFEVAASIDGLYYRYNGDTPFLFFVDSDISSALFVTDNLTNANSSPELDQQWLELGTPFTMYAFGQNNTAIKGLENSLCGLRQLASVEKLQVTAGMTTRGMGNKPKEQFYIQGLNGSSTYYGFLAMIGNGTTEGPGVPDGAVVGGGGQVWQAMNFTTKADENCQVIFNLTFCNEVAYAVPANPTKWNVTGLSSLYDTQAEAYYQNFTYSLQQIACNTTNTAQYSLARNCTDCALDYKNWLCAVQIPRCEDFSSTLPYLQPRNVAANFINGSSPDPNSPYSNVTLRERLYANRSRNPLIDQTIQPGPYKEVLPCDDLCYSIVQSCPAKLQFGCPQGPALDMSYGRRSADPGQITCSYLGAVYYLNESNRGSGSGVMAVGAAIFASLAALFLG</sequence>
<proteinExistence type="predicted"/>
<keyword evidence="2" id="KW-1185">Reference proteome</keyword>
<dbReference type="GO" id="GO:0098703">
    <property type="term" value="P:calcium ion import across plasma membrane"/>
    <property type="evidence" value="ECO:0007669"/>
    <property type="project" value="InterPro"/>
</dbReference>
<evidence type="ECO:0000313" key="1">
    <source>
        <dbReference type="EMBL" id="OCL12695.1"/>
    </source>
</evidence>
<gene>
    <name evidence="1" type="ORF">AOQ84DRAFT_436826</name>
</gene>
<dbReference type="AlphaFoldDB" id="A0A8E2JWX3"/>
<organism evidence="1 2">
    <name type="scientific">Glonium stellatum</name>
    <dbReference type="NCBI Taxonomy" id="574774"/>
    <lineage>
        <taxon>Eukaryota</taxon>
        <taxon>Fungi</taxon>
        <taxon>Dikarya</taxon>
        <taxon>Ascomycota</taxon>
        <taxon>Pezizomycotina</taxon>
        <taxon>Dothideomycetes</taxon>
        <taxon>Pleosporomycetidae</taxon>
        <taxon>Gloniales</taxon>
        <taxon>Gloniaceae</taxon>
        <taxon>Glonium</taxon>
    </lineage>
</organism>
<name>A0A8E2JWX3_9PEZI</name>
<dbReference type="InterPro" id="IPR024338">
    <property type="entry name" value="MID1/Yam8"/>
</dbReference>
<reference evidence="1 2" key="1">
    <citation type="journal article" date="2016" name="Nat. Commun.">
        <title>Ectomycorrhizal ecology is imprinted in the genome of the dominant symbiotic fungus Cenococcum geophilum.</title>
        <authorList>
            <consortium name="DOE Joint Genome Institute"/>
            <person name="Peter M."/>
            <person name="Kohler A."/>
            <person name="Ohm R.A."/>
            <person name="Kuo A."/>
            <person name="Krutzmann J."/>
            <person name="Morin E."/>
            <person name="Arend M."/>
            <person name="Barry K.W."/>
            <person name="Binder M."/>
            <person name="Choi C."/>
            <person name="Clum A."/>
            <person name="Copeland A."/>
            <person name="Grisel N."/>
            <person name="Haridas S."/>
            <person name="Kipfer T."/>
            <person name="LaButti K."/>
            <person name="Lindquist E."/>
            <person name="Lipzen A."/>
            <person name="Maire R."/>
            <person name="Meier B."/>
            <person name="Mihaltcheva S."/>
            <person name="Molinier V."/>
            <person name="Murat C."/>
            <person name="Poggeler S."/>
            <person name="Quandt C.A."/>
            <person name="Sperisen C."/>
            <person name="Tritt A."/>
            <person name="Tisserant E."/>
            <person name="Crous P.W."/>
            <person name="Henrissat B."/>
            <person name="Nehls U."/>
            <person name="Egli S."/>
            <person name="Spatafora J.W."/>
            <person name="Grigoriev I.V."/>
            <person name="Martin F.M."/>
        </authorList>
    </citation>
    <scope>NUCLEOTIDE SEQUENCE [LARGE SCALE GENOMIC DNA]</scope>
    <source>
        <strain evidence="1 2">CBS 207.34</strain>
    </source>
</reference>
<dbReference type="OrthoDB" id="5405745at2759"/>
<dbReference type="PANTHER" id="PTHR39142:SF1">
    <property type="entry name" value="AEL197CP"/>
    <property type="match status" value="1"/>
</dbReference>
<protein>
    <submittedName>
        <fullName evidence="1">Uncharacterized protein</fullName>
    </submittedName>
</protein>
<dbReference type="PANTHER" id="PTHR39142">
    <property type="entry name" value="MID1P"/>
    <property type="match status" value="1"/>
</dbReference>